<dbReference type="AlphaFoldDB" id="A0A2W4ZJS2"/>
<dbReference type="GO" id="GO:0000155">
    <property type="term" value="F:phosphorelay sensor kinase activity"/>
    <property type="evidence" value="ECO:0007669"/>
    <property type="project" value="InterPro"/>
</dbReference>
<dbReference type="EMBL" id="QFNK01000261">
    <property type="protein sequence ID" value="PZO82580.1"/>
    <property type="molecule type" value="Genomic_DNA"/>
</dbReference>
<dbReference type="InterPro" id="IPR036097">
    <property type="entry name" value="HisK_dim/P_sf"/>
</dbReference>
<gene>
    <name evidence="10" type="ORF">DI626_10075</name>
</gene>
<dbReference type="GO" id="GO:0005886">
    <property type="term" value="C:plasma membrane"/>
    <property type="evidence" value="ECO:0007669"/>
    <property type="project" value="TreeGrafter"/>
</dbReference>
<evidence type="ECO:0000313" key="11">
    <source>
        <dbReference type="Proteomes" id="UP000249557"/>
    </source>
</evidence>
<dbReference type="SUPFAM" id="SSF55874">
    <property type="entry name" value="ATPase domain of HSP90 chaperone/DNA topoisomerase II/histidine kinase"/>
    <property type="match status" value="1"/>
</dbReference>
<evidence type="ECO:0000256" key="7">
    <source>
        <dbReference type="SAM" id="MobiDB-lite"/>
    </source>
</evidence>
<name>A0A2W4ZJS2_9BACT</name>
<accession>A0A2W4ZJS2</accession>
<dbReference type="Pfam" id="PF02518">
    <property type="entry name" value="HATPase_c"/>
    <property type="match status" value="1"/>
</dbReference>
<dbReference type="FunFam" id="3.30.565.10:FF:000010">
    <property type="entry name" value="Sensor histidine kinase RcsC"/>
    <property type="match status" value="1"/>
</dbReference>
<dbReference type="SMART" id="SM00387">
    <property type="entry name" value="HATPase_c"/>
    <property type="match status" value="1"/>
</dbReference>
<dbReference type="PANTHER" id="PTHR43047">
    <property type="entry name" value="TWO-COMPONENT HISTIDINE PROTEIN KINASE"/>
    <property type="match status" value="1"/>
</dbReference>
<feature type="compositionally biased region" description="Basic and acidic residues" evidence="7">
    <location>
        <begin position="42"/>
        <end position="60"/>
    </location>
</feature>
<dbReference type="PROSITE" id="PS50109">
    <property type="entry name" value="HIS_KIN"/>
    <property type="match status" value="1"/>
</dbReference>
<dbReference type="InterPro" id="IPR005467">
    <property type="entry name" value="His_kinase_dom"/>
</dbReference>
<feature type="modified residue" description="4-aspartylphosphate" evidence="6">
    <location>
        <position position="712"/>
    </location>
</feature>
<feature type="region of interest" description="Disordered" evidence="7">
    <location>
        <begin position="42"/>
        <end position="67"/>
    </location>
</feature>
<evidence type="ECO:0000256" key="5">
    <source>
        <dbReference type="ARBA" id="ARBA00022777"/>
    </source>
</evidence>
<evidence type="ECO:0000256" key="6">
    <source>
        <dbReference type="PROSITE-ProRule" id="PRU00169"/>
    </source>
</evidence>
<dbReference type="Gene3D" id="3.40.50.2300">
    <property type="match status" value="3"/>
</dbReference>
<feature type="domain" description="Histidine kinase" evidence="8">
    <location>
        <begin position="117"/>
        <end position="337"/>
    </location>
</feature>
<dbReference type="GO" id="GO:0009927">
    <property type="term" value="F:histidine phosphotransfer kinase activity"/>
    <property type="evidence" value="ECO:0007669"/>
    <property type="project" value="TreeGrafter"/>
</dbReference>
<evidence type="ECO:0000259" key="9">
    <source>
        <dbReference type="PROSITE" id="PS50110"/>
    </source>
</evidence>
<keyword evidence="4" id="KW-0808">Transferase</keyword>
<dbReference type="SUPFAM" id="SSF47384">
    <property type="entry name" value="Homodimeric domain of signal transducing histidine kinase"/>
    <property type="match status" value="1"/>
</dbReference>
<feature type="domain" description="Response regulatory" evidence="9">
    <location>
        <begin position="511"/>
        <end position="627"/>
    </location>
</feature>
<dbReference type="InterPro" id="IPR004358">
    <property type="entry name" value="Sig_transdc_His_kin-like_C"/>
</dbReference>
<proteinExistence type="predicted"/>
<dbReference type="Proteomes" id="UP000249557">
    <property type="component" value="Unassembled WGS sequence"/>
</dbReference>
<evidence type="ECO:0000256" key="4">
    <source>
        <dbReference type="ARBA" id="ARBA00022679"/>
    </source>
</evidence>
<comment type="catalytic activity">
    <reaction evidence="1">
        <text>ATP + protein L-histidine = ADP + protein N-phospho-L-histidine.</text>
        <dbReference type="EC" id="2.7.13.3"/>
    </reaction>
</comment>
<keyword evidence="3 6" id="KW-0597">Phosphoprotein</keyword>
<dbReference type="PANTHER" id="PTHR43047:SF72">
    <property type="entry name" value="OSMOSENSING HISTIDINE PROTEIN KINASE SLN1"/>
    <property type="match status" value="1"/>
</dbReference>
<dbReference type="InterPro" id="IPR011006">
    <property type="entry name" value="CheY-like_superfamily"/>
</dbReference>
<evidence type="ECO:0000259" key="8">
    <source>
        <dbReference type="PROSITE" id="PS50109"/>
    </source>
</evidence>
<dbReference type="Gene3D" id="3.30.565.10">
    <property type="entry name" value="Histidine kinase-like ATPase, C-terminal domain"/>
    <property type="match status" value="1"/>
</dbReference>
<dbReference type="InterPro" id="IPR001789">
    <property type="entry name" value="Sig_transdc_resp-reg_receiver"/>
</dbReference>
<feature type="non-terminal residue" evidence="10">
    <location>
        <position position="1"/>
    </location>
</feature>
<sequence length="781" mass="87465">NLSSEAIGLAVRTAEYRKNLQNLLEETQQQAEELQSQTEELRVSNEELEEQGRALKESQSRLEQQQAELEQTNVQLEEQAQQLELQKEDLTRANTAVLLKAKELEQASQYKSDFLANMSHELRTPLNSSLILAKLLADNPHENLTQEQVEFAKTIQSAGNDLLTLINDILDLAKIESGHMEISAEDIRISRLSDDLLRTFNPIAHQKGLSLSVNIAQDCPEKINTDKVRFEQILKNLLSNALKFTEKGKVELSIANSPSGGISFSVIDTGIGISPEQQKAIFDAFRQADGTINRKYGGTGLGLSISKELARLLGGKIEVSSTSGEGSVFTVTIPARYDGSLVGAKEEPYASSIVTEPEFMPKAKRTEASFKREADVDDDRYKLSKGRHCMLIIEDDLSFARIMYDLAHEMGFDCLIATTAEEAMVVAKQYLPDAIVLDIGLPDNSGLSVLDRLKRNPHTRHIPVHVVSGDDYSQTALSLGAVGYMLKPVKREQLAESLKNLETRFSQDMRRILLVEDDHVQRESVRRLLASDNLEIVDVGTAAECLVQLKAGTFDCMVLDLSLPDASGYSLLETLSKEDDYSFPPVIVYTGRDLSLQDEQQLRRYSKSIIIKGAKSPERLLDEVTLFLHKVVTDLPPEQQKMIQKAQNRDSILEGRRILIVEDDIRNVYSLTNILEPHGVSLMIARNGVEAIDMLEKSSQDPQKKIDLVLMDVMMPEMDGMTATREIRKKREWKKLPIIMLTAKAMKNDQEQCLSAGANDYMAKPLDVEKLLSLVRVWMPR</sequence>
<comment type="caution">
    <text evidence="10">The sequence shown here is derived from an EMBL/GenBank/DDBJ whole genome shotgun (WGS) entry which is preliminary data.</text>
</comment>
<dbReference type="SMART" id="SM00448">
    <property type="entry name" value="REC"/>
    <property type="match status" value="3"/>
</dbReference>
<dbReference type="InterPro" id="IPR003594">
    <property type="entry name" value="HATPase_dom"/>
</dbReference>
<dbReference type="SUPFAM" id="SSF52172">
    <property type="entry name" value="CheY-like"/>
    <property type="match status" value="3"/>
</dbReference>
<organism evidence="10 11">
    <name type="scientific">Micavibrio aeruginosavorus</name>
    <dbReference type="NCBI Taxonomy" id="349221"/>
    <lineage>
        <taxon>Bacteria</taxon>
        <taxon>Pseudomonadati</taxon>
        <taxon>Bdellovibrionota</taxon>
        <taxon>Bdellovibrionia</taxon>
        <taxon>Bdellovibrionales</taxon>
        <taxon>Pseudobdellovibrionaceae</taxon>
        <taxon>Micavibrio</taxon>
    </lineage>
</organism>
<reference evidence="10 11" key="1">
    <citation type="submission" date="2017-08" db="EMBL/GenBank/DDBJ databases">
        <title>Infants hospitalized years apart are colonized by the same room-sourced microbial strains.</title>
        <authorList>
            <person name="Brooks B."/>
            <person name="Olm M.R."/>
            <person name="Firek B.A."/>
            <person name="Baker R."/>
            <person name="Thomas B.C."/>
            <person name="Morowitz M.J."/>
            <person name="Banfield J.F."/>
        </authorList>
    </citation>
    <scope>NUCLEOTIDE SEQUENCE [LARGE SCALE GENOMIC DNA]</scope>
    <source>
        <strain evidence="10">S2_018_000_R2_104</strain>
    </source>
</reference>
<dbReference type="CDD" id="cd00082">
    <property type="entry name" value="HisKA"/>
    <property type="match status" value="1"/>
</dbReference>
<evidence type="ECO:0000256" key="3">
    <source>
        <dbReference type="ARBA" id="ARBA00022553"/>
    </source>
</evidence>
<dbReference type="PRINTS" id="PR00344">
    <property type="entry name" value="BCTRLSENSOR"/>
</dbReference>
<feature type="modified residue" description="4-aspartylphosphate" evidence="6">
    <location>
        <position position="560"/>
    </location>
</feature>
<dbReference type="PROSITE" id="PS50110">
    <property type="entry name" value="RESPONSE_REGULATORY"/>
    <property type="match status" value="3"/>
</dbReference>
<feature type="domain" description="Response regulatory" evidence="9">
    <location>
        <begin position="657"/>
        <end position="779"/>
    </location>
</feature>
<evidence type="ECO:0000313" key="10">
    <source>
        <dbReference type="EMBL" id="PZO82580.1"/>
    </source>
</evidence>
<keyword evidence="5 10" id="KW-0418">Kinase</keyword>
<dbReference type="CDD" id="cd00156">
    <property type="entry name" value="REC"/>
    <property type="match status" value="1"/>
</dbReference>
<evidence type="ECO:0000256" key="1">
    <source>
        <dbReference type="ARBA" id="ARBA00000085"/>
    </source>
</evidence>
<protein>
    <recommendedName>
        <fullName evidence="2">histidine kinase</fullName>
        <ecNumber evidence="2">2.7.13.3</ecNumber>
    </recommendedName>
</protein>
<evidence type="ECO:0000256" key="2">
    <source>
        <dbReference type="ARBA" id="ARBA00012438"/>
    </source>
</evidence>
<dbReference type="Pfam" id="PF00512">
    <property type="entry name" value="HisKA"/>
    <property type="match status" value="1"/>
</dbReference>
<dbReference type="Gene3D" id="1.10.287.130">
    <property type="match status" value="1"/>
</dbReference>
<dbReference type="EC" id="2.7.13.3" evidence="2"/>
<feature type="modified residue" description="4-aspartylphosphate" evidence="6">
    <location>
        <position position="438"/>
    </location>
</feature>
<feature type="domain" description="Response regulatory" evidence="9">
    <location>
        <begin position="389"/>
        <end position="502"/>
    </location>
</feature>
<dbReference type="CDD" id="cd16922">
    <property type="entry name" value="HATPase_EvgS-ArcB-TorS-like"/>
    <property type="match status" value="1"/>
</dbReference>
<dbReference type="InterPro" id="IPR003661">
    <property type="entry name" value="HisK_dim/P_dom"/>
</dbReference>
<dbReference type="CDD" id="cd17546">
    <property type="entry name" value="REC_hyHK_CKI1_RcsC-like"/>
    <property type="match status" value="1"/>
</dbReference>
<dbReference type="SMART" id="SM00388">
    <property type="entry name" value="HisKA"/>
    <property type="match status" value="1"/>
</dbReference>
<dbReference type="Pfam" id="PF00072">
    <property type="entry name" value="Response_reg"/>
    <property type="match status" value="3"/>
</dbReference>
<dbReference type="InterPro" id="IPR036890">
    <property type="entry name" value="HATPase_C_sf"/>
</dbReference>